<keyword evidence="6" id="KW-0808">Transferase</keyword>
<sequence length="598" mass="67052">MIESMIDLLTRVVLIMEDGGSGKVVVLVDMDCFYVQVEKRLHPELKDKPCAIVQYNKWQGGSIIAVDYEARKYGVKRSLKGKEAKEKCPGIHLVQVPEKRRKADLSNYRKASGEVMKVLSGFTSVIERASIDEAFLDLTEPVKDYINSNSFDSLEFHADLKSTHVAGCNDDDDTHKDDCDLRISRGDWFKSSCSSDERVLIVAAILVQRIRETILNEVGFTCSAGISHNKMLAKLAAGMHKPNQQTILPQSQVDVVFSTTLLKKVRHLGGKLGEQVQDKLKIECVGQLQEYSLKVLQEKFGLKTGSWLYELCRGICHEKISNRIITKSIGCGKNFPGPSKLKTAKAVKYWLEQLSRELVERLEEDMTENTRQAQSITVHFLPEGQASSVARTFALPSYNTSLIVNNSWNAINKGHKPVTNEESHLTWTTGILNIHLSAGKFVQCGKGHMKSLLQLMSSDQECSFVSASSSHSSIITGKEVTQMTLCKEEREDAVLTTTPTITEQDQSLETSSMNITKFFTPIKRKGSLETQLDRNAKRREVVLEEIKGTLESDDDTIIDNQFEAVLCSECGEEVLKFVLEEHMDYHFALSLDKDSQIN</sequence>
<evidence type="ECO:0000256" key="4">
    <source>
        <dbReference type="ARBA" id="ARBA00010945"/>
    </source>
</evidence>
<keyword evidence="14" id="KW-0539">Nucleus</keyword>
<dbReference type="PROSITE" id="PS50173">
    <property type="entry name" value="UMUC"/>
    <property type="match status" value="1"/>
</dbReference>
<dbReference type="InterPro" id="IPR043128">
    <property type="entry name" value="Rev_trsase/Diguanyl_cyclase"/>
</dbReference>
<evidence type="ECO:0000256" key="2">
    <source>
        <dbReference type="ARBA" id="ARBA00001946"/>
    </source>
</evidence>
<dbReference type="GO" id="GO:0003887">
    <property type="term" value="F:DNA-directed DNA polymerase activity"/>
    <property type="evidence" value="ECO:0007669"/>
    <property type="project" value="UniProtKB-EC"/>
</dbReference>
<evidence type="ECO:0000256" key="10">
    <source>
        <dbReference type="ARBA" id="ARBA00022771"/>
    </source>
</evidence>
<evidence type="ECO:0000256" key="1">
    <source>
        <dbReference type="ARBA" id="ARBA00001936"/>
    </source>
</evidence>
<evidence type="ECO:0000256" key="8">
    <source>
        <dbReference type="ARBA" id="ARBA00022723"/>
    </source>
</evidence>
<dbReference type="InterPro" id="IPR017961">
    <property type="entry name" value="DNA_pol_Y-fam_little_finger"/>
</dbReference>
<organism evidence="19">
    <name type="scientific">Amphimedon queenslandica</name>
    <name type="common">Sponge</name>
    <dbReference type="NCBI Taxonomy" id="400682"/>
    <lineage>
        <taxon>Eukaryota</taxon>
        <taxon>Metazoa</taxon>
        <taxon>Porifera</taxon>
        <taxon>Demospongiae</taxon>
        <taxon>Heteroscleromorpha</taxon>
        <taxon>Haplosclerida</taxon>
        <taxon>Niphatidae</taxon>
        <taxon>Amphimedon</taxon>
    </lineage>
</organism>
<dbReference type="Gene3D" id="1.10.150.20">
    <property type="entry name" value="5' to 3' exonuclease, C-terminal subdomain"/>
    <property type="match status" value="1"/>
</dbReference>
<dbReference type="InterPro" id="IPR036775">
    <property type="entry name" value="DNA_pol_Y-fam_lit_finger_sf"/>
</dbReference>
<evidence type="ECO:0000256" key="16">
    <source>
        <dbReference type="ARBA" id="ARBA00049244"/>
    </source>
</evidence>
<dbReference type="PANTHER" id="PTHR45873">
    <property type="entry name" value="DNA POLYMERASE ETA"/>
    <property type="match status" value="1"/>
</dbReference>
<dbReference type="SUPFAM" id="SSF56672">
    <property type="entry name" value="DNA/RNA polymerases"/>
    <property type="match status" value="1"/>
</dbReference>
<dbReference type="EnsemblMetazoa" id="Aqu2.1.43960_001">
    <property type="protein sequence ID" value="Aqu2.1.43960_001"/>
    <property type="gene ID" value="Aqu2.1.43960"/>
</dbReference>
<dbReference type="InParanoid" id="A0A1X7VVS4"/>
<keyword evidence="7" id="KW-0548">Nucleotidyltransferase</keyword>
<accession>A0A1X7VVS4</accession>
<dbReference type="STRING" id="400682.A0A1X7VVS4"/>
<dbReference type="Pfam" id="PF21704">
    <property type="entry name" value="POLH-Rev1_HhH"/>
    <property type="match status" value="1"/>
</dbReference>
<dbReference type="GO" id="GO:0008270">
    <property type="term" value="F:zinc ion binding"/>
    <property type="evidence" value="ECO:0007669"/>
    <property type="project" value="UniProtKB-KW"/>
</dbReference>
<evidence type="ECO:0000259" key="17">
    <source>
        <dbReference type="PROSITE" id="PS50173"/>
    </source>
</evidence>
<proteinExistence type="inferred from homology"/>
<dbReference type="PIRSF" id="PIRSF036603">
    <property type="entry name" value="DPol_eta"/>
    <property type="match status" value="1"/>
</dbReference>
<dbReference type="Gene3D" id="3.30.70.270">
    <property type="match status" value="1"/>
</dbReference>
<comment type="catalytic activity">
    <reaction evidence="16">
        <text>DNA(n) + a 2'-deoxyribonucleoside 5'-triphosphate = DNA(n+1) + diphosphate</text>
        <dbReference type="Rhea" id="RHEA:22508"/>
        <dbReference type="Rhea" id="RHEA-COMP:17339"/>
        <dbReference type="Rhea" id="RHEA-COMP:17340"/>
        <dbReference type="ChEBI" id="CHEBI:33019"/>
        <dbReference type="ChEBI" id="CHEBI:61560"/>
        <dbReference type="ChEBI" id="CHEBI:173112"/>
        <dbReference type="EC" id="2.7.7.7"/>
    </reaction>
</comment>
<evidence type="ECO:0000256" key="11">
    <source>
        <dbReference type="ARBA" id="ARBA00022833"/>
    </source>
</evidence>
<dbReference type="InterPro" id="IPR052230">
    <property type="entry name" value="DNA_polymerase_eta"/>
</dbReference>
<dbReference type="SUPFAM" id="SSF100879">
    <property type="entry name" value="Lesion bypass DNA polymerase (Y-family), little finger domain"/>
    <property type="match status" value="1"/>
</dbReference>
<evidence type="ECO:0000256" key="12">
    <source>
        <dbReference type="ARBA" id="ARBA00022842"/>
    </source>
</evidence>
<keyword evidence="11" id="KW-0862">Zinc</keyword>
<dbReference type="GO" id="GO:0005634">
    <property type="term" value="C:nucleus"/>
    <property type="evidence" value="ECO:0007669"/>
    <property type="project" value="UniProtKB-SubCell"/>
</dbReference>
<evidence type="ECO:0000313" key="19">
    <source>
        <dbReference type="EnsemblMetazoa" id="Aqu2.1.43960_001"/>
    </source>
</evidence>
<dbReference type="FunFam" id="1.10.150.20:FF:000014">
    <property type="entry name" value="Polymerase (DNA directed), eta"/>
    <property type="match status" value="1"/>
</dbReference>
<evidence type="ECO:0000256" key="5">
    <source>
        <dbReference type="ARBA" id="ARBA00012417"/>
    </source>
</evidence>
<evidence type="ECO:0000256" key="6">
    <source>
        <dbReference type="ARBA" id="ARBA00022679"/>
    </source>
</evidence>
<keyword evidence="12" id="KW-0460">Magnesium</keyword>
<feature type="domain" description="UBZ3-type" evidence="18">
    <location>
        <begin position="560"/>
        <end position="594"/>
    </location>
</feature>
<feature type="domain" description="UmuC" evidence="17">
    <location>
        <begin position="25"/>
        <end position="269"/>
    </location>
</feature>
<dbReference type="Pfam" id="PF00817">
    <property type="entry name" value="IMS"/>
    <property type="match status" value="1"/>
</dbReference>
<dbReference type="PANTHER" id="PTHR45873:SF1">
    <property type="entry name" value="DNA POLYMERASE ETA"/>
    <property type="match status" value="1"/>
</dbReference>
<dbReference type="GO" id="GO:0009411">
    <property type="term" value="P:response to UV"/>
    <property type="evidence" value="ECO:0007669"/>
    <property type="project" value="UniProtKB-ARBA"/>
</dbReference>
<dbReference type="eggNOG" id="KOG2095">
    <property type="taxonomic scope" value="Eukaryota"/>
</dbReference>
<dbReference type="Pfam" id="PF18439">
    <property type="entry name" value="zf_UBZ"/>
    <property type="match status" value="1"/>
</dbReference>
<comment type="subcellular location">
    <subcellularLocation>
        <location evidence="3">Nucleus</location>
    </subcellularLocation>
</comment>
<dbReference type="AlphaFoldDB" id="A0A1X7VVS4"/>
<dbReference type="Gene3D" id="3.40.1170.60">
    <property type="match status" value="1"/>
</dbReference>
<dbReference type="InterPro" id="IPR041298">
    <property type="entry name" value="UBZ3"/>
</dbReference>
<dbReference type="Gene3D" id="3.30.1490.100">
    <property type="entry name" value="DNA polymerase, Y-family, little finger domain"/>
    <property type="match status" value="1"/>
</dbReference>
<dbReference type="GO" id="GO:0005657">
    <property type="term" value="C:replication fork"/>
    <property type="evidence" value="ECO:0007669"/>
    <property type="project" value="TreeGrafter"/>
</dbReference>
<dbReference type="InterPro" id="IPR001126">
    <property type="entry name" value="UmuC"/>
</dbReference>
<dbReference type="GO" id="GO:0042276">
    <property type="term" value="P:error-prone translesion synthesis"/>
    <property type="evidence" value="ECO:0007669"/>
    <property type="project" value="TreeGrafter"/>
</dbReference>
<evidence type="ECO:0000256" key="3">
    <source>
        <dbReference type="ARBA" id="ARBA00004123"/>
    </source>
</evidence>
<dbReference type="GO" id="GO:0035861">
    <property type="term" value="C:site of double-strand break"/>
    <property type="evidence" value="ECO:0007669"/>
    <property type="project" value="TreeGrafter"/>
</dbReference>
<reference evidence="19" key="1">
    <citation type="submission" date="2017-05" db="UniProtKB">
        <authorList>
            <consortium name="EnsemblMetazoa"/>
        </authorList>
    </citation>
    <scope>IDENTIFICATION</scope>
</reference>
<keyword evidence="9" id="KW-0227">DNA damage</keyword>
<dbReference type="InterPro" id="IPR043502">
    <property type="entry name" value="DNA/RNA_pol_sf"/>
</dbReference>
<evidence type="ECO:0000256" key="15">
    <source>
        <dbReference type="ARBA" id="ARBA00044975"/>
    </source>
</evidence>
<comment type="similarity">
    <text evidence="4">Belongs to the DNA polymerase type-Y family.</text>
</comment>
<evidence type="ECO:0000256" key="7">
    <source>
        <dbReference type="ARBA" id="ARBA00022695"/>
    </source>
</evidence>
<evidence type="ECO:0000256" key="13">
    <source>
        <dbReference type="ARBA" id="ARBA00023204"/>
    </source>
</evidence>
<evidence type="ECO:0000259" key="18">
    <source>
        <dbReference type="PROSITE" id="PS51907"/>
    </source>
</evidence>
<dbReference type="OrthoDB" id="5723at2759"/>
<dbReference type="GO" id="GO:0006281">
    <property type="term" value="P:DNA repair"/>
    <property type="evidence" value="ECO:0007669"/>
    <property type="project" value="UniProtKB-KW"/>
</dbReference>
<protein>
    <recommendedName>
        <fullName evidence="15">DNA polymerase eta</fullName>
        <ecNumber evidence="5">2.7.7.7</ecNumber>
    </recommendedName>
</protein>
<dbReference type="Pfam" id="PF11799">
    <property type="entry name" value="IMS_C"/>
    <property type="match status" value="1"/>
</dbReference>
<dbReference type="FunFam" id="3.40.1170.60:FF:000003">
    <property type="entry name" value="DNA polymerase eta"/>
    <property type="match status" value="1"/>
</dbReference>
<name>A0A1X7VVS4_AMPQE</name>
<keyword evidence="13" id="KW-0234">DNA repair</keyword>
<keyword evidence="8" id="KW-0479">Metal-binding</keyword>
<comment type="cofactor">
    <cofactor evidence="1">
        <name>Mn(2+)</name>
        <dbReference type="ChEBI" id="CHEBI:29035"/>
    </cofactor>
</comment>
<dbReference type="GO" id="GO:0003684">
    <property type="term" value="F:damaged DNA binding"/>
    <property type="evidence" value="ECO:0007669"/>
    <property type="project" value="InterPro"/>
</dbReference>
<evidence type="ECO:0000256" key="9">
    <source>
        <dbReference type="ARBA" id="ARBA00022763"/>
    </source>
</evidence>
<comment type="cofactor">
    <cofactor evidence="2">
        <name>Mg(2+)</name>
        <dbReference type="ChEBI" id="CHEBI:18420"/>
    </cofactor>
</comment>
<dbReference type="PROSITE" id="PS51907">
    <property type="entry name" value="ZF_UBZ3"/>
    <property type="match status" value="1"/>
</dbReference>
<keyword evidence="10" id="KW-0863">Zinc-finger</keyword>
<dbReference type="FunCoup" id="A0A1X7VVS4">
    <property type="interactions" value="639"/>
</dbReference>
<evidence type="ECO:0000256" key="14">
    <source>
        <dbReference type="ARBA" id="ARBA00023242"/>
    </source>
</evidence>
<dbReference type="EC" id="2.7.7.7" evidence="5"/>